<dbReference type="InterPro" id="IPR014016">
    <property type="entry name" value="UvrD-like_ATP-bd"/>
</dbReference>
<dbReference type="InterPro" id="IPR027417">
    <property type="entry name" value="P-loop_NTPase"/>
</dbReference>
<evidence type="ECO:0000256" key="2">
    <source>
        <dbReference type="ARBA" id="ARBA00022801"/>
    </source>
</evidence>
<comment type="catalytic activity">
    <reaction evidence="8">
        <text>ATP + H2O = ADP + phosphate + H(+)</text>
        <dbReference type="Rhea" id="RHEA:13065"/>
        <dbReference type="ChEBI" id="CHEBI:15377"/>
        <dbReference type="ChEBI" id="CHEBI:15378"/>
        <dbReference type="ChEBI" id="CHEBI:30616"/>
        <dbReference type="ChEBI" id="CHEBI:43474"/>
        <dbReference type="ChEBI" id="CHEBI:456216"/>
        <dbReference type="EC" id="5.6.2.4"/>
    </reaction>
</comment>
<dbReference type="Pfam" id="PF13245">
    <property type="entry name" value="AAA_19"/>
    <property type="match status" value="1"/>
</dbReference>
<keyword evidence="1 9" id="KW-0547">Nucleotide-binding</keyword>
<dbReference type="RefSeq" id="WP_026935553.1">
    <property type="nucleotide sequence ID" value="NZ_CP028426.1"/>
</dbReference>
<dbReference type="EMBL" id="PXVD01000001">
    <property type="protein sequence ID" value="MDJ1369930.1"/>
    <property type="molecule type" value="Genomic_DNA"/>
</dbReference>
<evidence type="ECO:0000259" key="11">
    <source>
        <dbReference type="PROSITE" id="PS51198"/>
    </source>
</evidence>
<keyword evidence="4 9" id="KW-0067">ATP-binding</keyword>
<dbReference type="InterPro" id="IPR014017">
    <property type="entry name" value="DNA_helicase_UvrD-like_C"/>
</dbReference>
<evidence type="ECO:0000256" key="4">
    <source>
        <dbReference type="ARBA" id="ARBA00022840"/>
    </source>
</evidence>
<evidence type="ECO:0000256" key="7">
    <source>
        <dbReference type="ARBA" id="ARBA00034808"/>
    </source>
</evidence>
<dbReference type="GO" id="GO:0004386">
    <property type="term" value="F:helicase activity"/>
    <property type="evidence" value="ECO:0007669"/>
    <property type="project" value="UniProtKB-KW"/>
</dbReference>
<evidence type="ECO:0000256" key="8">
    <source>
        <dbReference type="ARBA" id="ARBA00048988"/>
    </source>
</evidence>
<evidence type="ECO:0000313" key="13">
    <source>
        <dbReference type="Proteomes" id="UP001170379"/>
    </source>
</evidence>
<protein>
    <recommendedName>
        <fullName evidence="7">DNA 3'-5' helicase</fullName>
        <ecNumber evidence="7">5.6.2.4</ecNumber>
    </recommendedName>
</protein>
<evidence type="ECO:0000313" key="12">
    <source>
        <dbReference type="EMBL" id="MDJ1369930.1"/>
    </source>
</evidence>
<comment type="caution">
    <text evidence="12">The sequence shown here is derived from an EMBL/GenBank/DDBJ whole genome shotgun (WGS) entry which is preliminary data.</text>
</comment>
<keyword evidence="13" id="KW-1185">Reference proteome</keyword>
<evidence type="ECO:0000256" key="3">
    <source>
        <dbReference type="ARBA" id="ARBA00022806"/>
    </source>
</evidence>
<dbReference type="Proteomes" id="UP001170379">
    <property type="component" value="Unassembled WGS sequence"/>
</dbReference>
<accession>A0ABT7C4G6</accession>
<dbReference type="PANTHER" id="PTHR11070:SF45">
    <property type="entry name" value="DNA 3'-5' HELICASE"/>
    <property type="match status" value="1"/>
</dbReference>
<sequence>MPQVVWAQQKSNKIDGSVKPKVFNFVTKLYEDDTAPGLHIEPMVNAADPRARTGRVDDGLRAVLFRLDPPGGEVTYVFIGVWEHDEAIEIAKTRRLQVNPVNGVNEIIEVGAGEASQHVDDVVAKAQEIAAAQQKAAEATAAGLIVTPVLERKGYTLAGLVEDVGFSVADAERLMAARDEAELSELVDAFGNAWQELAVIAMLEGQPIEGILAEITEPIDDSDTVDEIDESDAVDEPAEPARASTPEPDHVQTEDERILRGFQHPAARRQFTYVEGQDELRRVIEAEDFGAWTVFLHPDQRHYVDRDYAGTFRLTGGAGTGKTVILLHRARRLALANPDARIVLTTFTRSLARMLSRDLQRLDPKLKLANRLGEAGIYIGGVDQLVAEVQRRWKRQFNAASVEVIGSSIAGRNPVTKQSTQWATVAQNMQAVLGPLADADFLDEEYLDIVLRERIISRDDYLRTSRLGSGVRLGRKQRVDVWNAIEQYRLSERVDREVTFPELAAIGAVAAAGVEGGLADHVLVDEGQDLVAPQWQFLRALARPGANDLFIAEDAHQRIYGRPVRMARVGIDLRGRSRRLKLNYRTTQETLDFALEALRGETWETGEGTLEDASGYVSARRGPAPRLVGTPAGGAQIDVVQAEVRHWIDDGVDPLTIAVLARKRNDAQSIATFLSDAGIPARLVQASSEGVKGSVVTMTMHQSKGHEFSRVLLYDMSRGRFPATLRGASEAVRDEHRRHEAALLYVSATRARDELVVTYEGEVTGLLGDA</sequence>
<keyword evidence="3 9" id="KW-0347">Helicase</keyword>
<dbReference type="PANTHER" id="PTHR11070">
    <property type="entry name" value="UVRD / RECB / PCRA DNA HELICASE FAMILY MEMBER"/>
    <property type="match status" value="1"/>
</dbReference>
<evidence type="ECO:0000256" key="10">
    <source>
        <dbReference type="SAM" id="MobiDB-lite"/>
    </source>
</evidence>
<feature type="binding site" evidence="9">
    <location>
        <begin position="316"/>
        <end position="323"/>
    </location>
    <ligand>
        <name>ATP</name>
        <dbReference type="ChEBI" id="CHEBI:30616"/>
    </ligand>
</feature>
<reference evidence="12" key="2">
    <citation type="journal article" date="2022" name="Sci. Rep.">
        <title>In silico prediction of the enzymes involved in the degradation of the herbicide molinate by Gulosibacter molinativorax ON4T.</title>
        <authorList>
            <person name="Lopes A.R."/>
            <person name="Bunin E."/>
            <person name="Viana A.T."/>
            <person name="Froufe H."/>
            <person name="Munoz-Merida A."/>
            <person name="Pinho D."/>
            <person name="Figueiredo J."/>
            <person name="Barroso C."/>
            <person name="Vaz-Moreira I."/>
            <person name="Bellanger X."/>
            <person name="Egas C."/>
            <person name="Nunes O.C."/>
        </authorList>
    </citation>
    <scope>NUCLEOTIDE SEQUENCE</scope>
    <source>
        <strain evidence="12">ON4</strain>
    </source>
</reference>
<gene>
    <name evidence="12" type="ORF">C7K25_00840</name>
</gene>
<evidence type="ECO:0000256" key="1">
    <source>
        <dbReference type="ARBA" id="ARBA00022741"/>
    </source>
</evidence>
<dbReference type="SUPFAM" id="SSF52540">
    <property type="entry name" value="P-loop containing nucleoside triphosphate hydrolases"/>
    <property type="match status" value="1"/>
</dbReference>
<reference evidence="12" key="1">
    <citation type="submission" date="2018-03" db="EMBL/GenBank/DDBJ databases">
        <authorList>
            <person name="Nunes O.C."/>
            <person name="Lopes A.R."/>
            <person name="Froufe H."/>
            <person name="Munoz-Merida A."/>
            <person name="Barroso C."/>
            <person name="Egas C."/>
        </authorList>
    </citation>
    <scope>NUCLEOTIDE SEQUENCE</scope>
    <source>
        <strain evidence="12">ON4</strain>
    </source>
</reference>
<evidence type="ECO:0000256" key="5">
    <source>
        <dbReference type="ARBA" id="ARBA00023235"/>
    </source>
</evidence>
<evidence type="ECO:0000256" key="6">
    <source>
        <dbReference type="ARBA" id="ARBA00034617"/>
    </source>
</evidence>
<dbReference type="InterPro" id="IPR000212">
    <property type="entry name" value="DNA_helicase_UvrD/REP"/>
</dbReference>
<evidence type="ECO:0000256" key="9">
    <source>
        <dbReference type="PROSITE-ProRule" id="PRU00560"/>
    </source>
</evidence>
<dbReference type="PROSITE" id="PS51198">
    <property type="entry name" value="UVRD_HELICASE_ATP_BIND"/>
    <property type="match status" value="1"/>
</dbReference>
<keyword evidence="2 9" id="KW-0378">Hydrolase</keyword>
<name>A0ABT7C4G6_9MICO</name>
<feature type="region of interest" description="Disordered" evidence="10">
    <location>
        <begin position="220"/>
        <end position="255"/>
    </location>
</feature>
<dbReference type="Gene3D" id="3.40.50.300">
    <property type="entry name" value="P-loop containing nucleotide triphosphate hydrolases"/>
    <property type="match status" value="2"/>
</dbReference>
<comment type="catalytic activity">
    <reaction evidence="6">
        <text>Couples ATP hydrolysis with the unwinding of duplex DNA by translocating in the 3'-5' direction.</text>
        <dbReference type="EC" id="5.6.2.4"/>
    </reaction>
</comment>
<keyword evidence="5" id="KW-0413">Isomerase</keyword>
<feature type="compositionally biased region" description="Acidic residues" evidence="10">
    <location>
        <begin position="220"/>
        <end position="238"/>
    </location>
</feature>
<dbReference type="Pfam" id="PF13361">
    <property type="entry name" value="UvrD_C"/>
    <property type="match status" value="1"/>
</dbReference>
<proteinExistence type="predicted"/>
<feature type="domain" description="UvrD-like helicase ATP-binding" evidence="11">
    <location>
        <begin position="295"/>
        <end position="594"/>
    </location>
</feature>
<dbReference type="EC" id="5.6.2.4" evidence="7"/>
<organism evidence="12 13">
    <name type="scientific">Gulosibacter molinativorax</name>
    <dbReference type="NCBI Taxonomy" id="256821"/>
    <lineage>
        <taxon>Bacteria</taxon>
        <taxon>Bacillati</taxon>
        <taxon>Actinomycetota</taxon>
        <taxon>Actinomycetes</taxon>
        <taxon>Micrococcales</taxon>
        <taxon>Microbacteriaceae</taxon>
        <taxon>Gulosibacter</taxon>
    </lineage>
</organism>